<dbReference type="InterPro" id="IPR053205">
    <property type="entry name" value="GHMP_kinase_L-arabinokinase"/>
</dbReference>
<dbReference type="OMA" id="HYQCGVE"/>
<dbReference type="FunFam" id="3.30.230.10:FF:000037">
    <property type="entry name" value="L-arabinokinase"/>
    <property type="match status" value="1"/>
</dbReference>
<dbReference type="SUPFAM" id="SSF55060">
    <property type="entry name" value="GHMP Kinase, C-terminal domain"/>
    <property type="match status" value="1"/>
</dbReference>
<dbReference type="GO" id="GO:0005524">
    <property type="term" value="F:ATP binding"/>
    <property type="evidence" value="ECO:0007669"/>
    <property type="project" value="UniProtKB-KW"/>
</dbReference>
<feature type="domain" description="GHMP kinase N-terminal" evidence="3">
    <location>
        <begin position="608"/>
        <end position="696"/>
    </location>
</feature>
<dbReference type="GO" id="GO:0005975">
    <property type="term" value="P:carbohydrate metabolic process"/>
    <property type="evidence" value="ECO:0007669"/>
    <property type="project" value="UniProtKB-ARBA"/>
</dbReference>
<dbReference type="Gene3D" id="3.40.50.2000">
    <property type="entry name" value="Glycogen Phosphorylase B"/>
    <property type="match status" value="2"/>
</dbReference>
<dbReference type="Pfam" id="PF10509">
    <property type="entry name" value="GalKase_gal_bdg"/>
    <property type="match status" value="1"/>
</dbReference>
<sequence>MESSSRIKTRIIAYYVTGHGFGHATRVAEVVKQIIGRGHEVFLVTAAPEFVFRSSVASEKLHVRKVLLDCGAVQSDALTVDRAASLEKYYQTAVIPCASILSTEVEWLRNVKADLVLSDIVPIACRAAAEANIPSVCITNFSWDFIYADYVMAAGLQYRSIVWQIAEDYSYAEFLLRLPGYCPMPAFRDTIDVPLIVRKPVRSKEEVRKEFGINDGEKLLLFNFGGQDASWSLEAEFLPEGWKCLVCAAPAGQILPPNFKAVASDVYTPDLIAASDCMLGKIGYGTTSEALAFEVPFVFVRRDYFNEEPFLRNMLEYHHCGVEMIRRDFLTGCWSPYLTKALRIGPSYKGPLNGGEVIAQIVEEVALGRNSPFNRNGVGRLQDAIVFGLQMQRIPGQEVGIPMWYTHAEKELALRSAAGIEQLHPSLSKNSLHAEVENFEILYGDGYNLLDTKAFLTSLSNLANMTNEKSMTMSKTPLLREWLAAAGLFDWKEDIYVARAPGRLDVMGGIGDYSGSLVLQMPIGEACHVAVQLSQPGRQPLWKHAIARKGSDAGPVVQIVSLGAELCNRAPTFDMDISDFLDVNGNPITYECAREYFGKDPSQKWAAYVAGTILVLMREKGVEFEHGLSILVSSAVPEGKGVSSSAAVEVATMSALIAAYGLNIAPREMAVLCQKVENHVVGAPCGVMDQMASACGEAYKLLAMICQPAEVKEHVNIPTHIQFWGMDSGIRHSVGGTDYGSVRIGTFMGRAIIKTTAAELSSSPSQTNGPESSNLVHKEFDTDSLHKEKEEHYLCNILTYRYDAIYAKVIPEQMRGEDFIKLYGSHEDEVTNIDPCCVYPVKAPTTHAVYDNFRSKTFAVLLESTSTAEQLEALGELMYQSHNSYSSCGLGSAGTDLLVQFVRQSQQSTSRREKNRLFGAKITGGGCGGTVCIMGWNSKQTADEICKIRDRYKETTGHSPFIFEGSSPGAGSFGYLRIRLKSISI</sequence>
<dbReference type="Gene3D" id="3.30.70.890">
    <property type="entry name" value="GHMP kinase, C-terminal domain"/>
    <property type="match status" value="1"/>
</dbReference>
<dbReference type="InterPro" id="IPR006204">
    <property type="entry name" value="GHMP_kinase_N_dom"/>
</dbReference>
<dbReference type="SUPFAM" id="SSF53756">
    <property type="entry name" value="UDP-Glycosyltransferase/glycogen phosphorylase"/>
    <property type="match status" value="1"/>
</dbReference>
<evidence type="ECO:0008006" key="7">
    <source>
        <dbReference type="Google" id="ProtNLM"/>
    </source>
</evidence>
<dbReference type="PRINTS" id="PR00959">
    <property type="entry name" value="MEVGALKINASE"/>
</dbReference>
<name>A0A8T2UEB4_CERRI</name>
<dbReference type="SUPFAM" id="SSF54211">
    <property type="entry name" value="Ribosomal protein S5 domain 2-like"/>
    <property type="match status" value="1"/>
</dbReference>
<evidence type="ECO:0000259" key="4">
    <source>
        <dbReference type="Pfam" id="PF10509"/>
    </source>
</evidence>
<accession>A0A8T2UEB4</accession>
<reference evidence="5" key="1">
    <citation type="submission" date="2021-08" db="EMBL/GenBank/DDBJ databases">
        <title>WGS assembly of Ceratopteris richardii.</title>
        <authorList>
            <person name="Marchant D.B."/>
            <person name="Chen G."/>
            <person name="Jenkins J."/>
            <person name="Shu S."/>
            <person name="Leebens-Mack J."/>
            <person name="Grimwood J."/>
            <person name="Schmutz J."/>
            <person name="Soltis P."/>
            <person name="Soltis D."/>
            <person name="Chen Z.-H."/>
        </authorList>
    </citation>
    <scope>NUCLEOTIDE SEQUENCE</scope>
    <source>
        <strain evidence="5">Whitten #5841</strain>
        <tissue evidence="5">Leaf</tissue>
    </source>
</reference>
<protein>
    <recommendedName>
        <fullName evidence="7">L-arabinokinase</fullName>
    </recommendedName>
</protein>
<evidence type="ECO:0000259" key="3">
    <source>
        <dbReference type="Pfam" id="PF00288"/>
    </source>
</evidence>
<evidence type="ECO:0000256" key="1">
    <source>
        <dbReference type="ARBA" id="ARBA00022741"/>
    </source>
</evidence>
<dbReference type="InterPro" id="IPR014721">
    <property type="entry name" value="Ribsml_uS5_D2-typ_fold_subgr"/>
</dbReference>
<gene>
    <name evidence="5" type="ORF">KP509_07G009700</name>
</gene>
<dbReference type="OrthoDB" id="1684102at2759"/>
<proteinExistence type="predicted"/>
<dbReference type="Gene3D" id="3.30.230.10">
    <property type="match status" value="1"/>
</dbReference>
<dbReference type="Proteomes" id="UP000825935">
    <property type="component" value="Chromosome 7"/>
</dbReference>
<dbReference type="PANTHER" id="PTHR38134">
    <property type="entry name" value="SLR1395 PROTEIN"/>
    <property type="match status" value="1"/>
</dbReference>
<dbReference type="EMBL" id="CM035412">
    <property type="protein sequence ID" value="KAH7432133.1"/>
    <property type="molecule type" value="Genomic_DNA"/>
</dbReference>
<dbReference type="InterPro" id="IPR020568">
    <property type="entry name" value="Ribosomal_Su5_D2-typ_SF"/>
</dbReference>
<dbReference type="InterPro" id="IPR036554">
    <property type="entry name" value="GHMP_kinase_C_sf"/>
</dbReference>
<comment type="caution">
    <text evidence="5">The sequence shown here is derived from an EMBL/GenBank/DDBJ whole genome shotgun (WGS) entry which is preliminary data.</text>
</comment>
<feature type="domain" description="Galactokinase N-terminal" evidence="4">
    <location>
        <begin position="494"/>
        <end position="532"/>
    </location>
</feature>
<keyword evidence="1" id="KW-0547">Nucleotide-binding</keyword>
<organism evidence="5 6">
    <name type="scientific">Ceratopteris richardii</name>
    <name type="common">Triangle waterfern</name>
    <dbReference type="NCBI Taxonomy" id="49495"/>
    <lineage>
        <taxon>Eukaryota</taxon>
        <taxon>Viridiplantae</taxon>
        <taxon>Streptophyta</taxon>
        <taxon>Embryophyta</taxon>
        <taxon>Tracheophyta</taxon>
        <taxon>Polypodiopsida</taxon>
        <taxon>Polypodiidae</taxon>
        <taxon>Polypodiales</taxon>
        <taxon>Pteridineae</taxon>
        <taxon>Pteridaceae</taxon>
        <taxon>Parkerioideae</taxon>
        <taxon>Ceratopteris</taxon>
    </lineage>
</organism>
<evidence type="ECO:0000313" key="5">
    <source>
        <dbReference type="EMBL" id="KAH7432133.1"/>
    </source>
</evidence>
<dbReference type="Pfam" id="PF00288">
    <property type="entry name" value="GHMP_kinases_N"/>
    <property type="match status" value="1"/>
</dbReference>
<dbReference type="InterPro" id="IPR019539">
    <property type="entry name" value="GalKase_N"/>
</dbReference>
<dbReference type="PANTHER" id="PTHR38134:SF2">
    <property type="entry name" value="GALACTOKINASE"/>
    <property type="match status" value="1"/>
</dbReference>
<evidence type="ECO:0000256" key="2">
    <source>
        <dbReference type="ARBA" id="ARBA00022840"/>
    </source>
</evidence>
<keyword evidence="6" id="KW-1185">Reference proteome</keyword>
<keyword evidence="2" id="KW-0067">ATP-binding</keyword>
<dbReference type="AlphaFoldDB" id="A0A8T2UEB4"/>
<evidence type="ECO:0000313" key="6">
    <source>
        <dbReference type="Proteomes" id="UP000825935"/>
    </source>
</evidence>